<feature type="region of interest" description="Disordered" evidence="1">
    <location>
        <begin position="1037"/>
        <end position="1061"/>
    </location>
</feature>
<dbReference type="Pfam" id="PF26536">
    <property type="entry name" value="DSRM_REH2"/>
    <property type="match status" value="3"/>
</dbReference>
<proteinExistence type="predicted"/>
<dbReference type="OrthoDB" id="272821at2759"/>
<feature type="compositionally biased region" description="Polar residues" evidence="1">
    <location>
        <begin position="304"/>
        <end position="320"/>
    </location>
</feature>
<dbReference type="PANTHER" id="PTHR42260:SF2">
    <property type="entry name" value="DRBM DOMAIN-CONTAINING PROTEIN"/>
    <property type="match status" value="1"/>
</dbReference>
<feature type="region of interest" description="Disordered" evidence="1">
    <location>
        <begin position="248"/>
        <end position="339"/>
    </location>
</feature>
<dbReference type="OMA" id="MRCSPTP"/>
<feature type="compositionally biased region" description="Basic and acidic residues" evidence="1">
    <location>
        <begin position="250"/>
        <end position="261"/>
    </location>
</feature>
<evidence type="ECO:0000313" key="3">
    <source>
        <dbReference type="EMBL" id="KPI85554.1"/>
    </source>
</evidence>
<dbReference type="AlphaFoldDB" id="A0A0N1PCK8"/>
<feature type="compositionally biased region" description="Low complexity" evidence="1">
    <location>
        <begin position="376"/>
        <end position="389"/>
    </location>
</feature>
<comment type="caution">
    <text evidence="3">The sequence shown here is derived from an EMBL/GenBank/DDBJ whole genome shotgun (WGS) entry which is preliminary data.</text>
</comment>
<dbReference type="Proteomes" id="UP000038009">
    <property type="component" value="Unassembled WGS sequence"/>
</dbReference>
<dbReference type="InterPro" id="IPR058737">
    <property type="entry name" value="DSRM_REH2"/>
</dbReference>
<organism evidence="3 4">
    <name type="scientific">Leptomonas seymouri</name>
    <dbReference type="NCBI Taxonomy" id="5684"/>
    <lineage>
        <taxon>Eukaryota</taxon>
        <taxon>Discoba</taxon>
        <taxon>Euglenozoa</taxon>
        <taxon>Kinetoplastea</taxon>
        <taxon>Metakinetoplastina</taxon>
        <taxon>Trypanosomatida</taxon>
        <taxon>Trypanosomatidae</taxon>
        <taxon>Leishmaniinae</taxon>
        <taxon>Leptomonas</taxon>
    </lineage>
</organism>
<feature type="region of interest" description="Disordered" evidence="1">
    <location>
        <begin position="1197"/>
        <end position="1221"/>
    </location>
</feature>
<evidence type="ECO:0000256" key="1">
    <source>
        <dbReference type="SAM" id="MobiDB-lite"/>
    </source>
</evidence>
<feature type="domain" description="REH2 DRSM" evidence="2">
    <location>
        <begin position="742"/>
        <end position="818"/>
    </location>
</feature>
<dbReference type="PANTHER" id="PTHR42260">
    <property type="entry name" value="DRBM DOMAIN-CONTAINING PROTEIN-RELATED"/>
    <property type="match status" value="1"/>
</dbReference>
<evidence type="ECO:0000313" key="4">
    <source>
        <dbReference type="Proteomes" id="UP000038009"/>
    </source>
</evidence>
<name>A0A0N1PCK8_LEPSE</name>
<gene>
    <name evidence="3" type="ORF">ABL78_5383</name>
</gene>
<dbReference type="EMBL" id="LJSK01000180">
    <property type="protein sequence ID" value="KPI85554.1"/>
    <property type="molecule type" value="Genomic_DNA"/>
</dbReference>
<sequence>MRHLQLRMQRRSQAAQSFLLSSRLVDRVRGHRWGSCRSYVQCGAAASLQTLRTSSRPCSSRAVHGPSLSSSTVEPELISLDCIEVIGTTMEAPTSNLGATTAERVSSFTVRDAQKDETTAAPSCTSTDAHAASSTTGMAAAGPHCVVHAVDPFARGRIANFIRRMDRIDGDIFRVKEISQVDGSDPTGRVLPPLYVATCRVPLPEPHGFHIAKGLGKDKKEAELLAAMHAERVCDALGVPLFRLKTAQQKHAETVRRKEGRYAPFPGDPVKPLGTPVPPPLRLLHLQLPSSPAPDRDAASSGSCDSNEGSDQAHKTSSGVSLAEVASAVPPSERTREGCSASLHHMADGLNAKMSARVSLSSEHLAASRAGPSGCSLSSDEYSASASPAVDSTDTTANDPSFTWPTVNTTTFLCRYPYLNESRRHDPYRLYDAYVPTFSDAEHAERVRSYASTVVYPWQNGWEGAMNAQEEVEASLRRGSPMADDSRLPISTVAAAAAAAITSVNFDPTENGLWEMVNDRNMRCSPTPDDALVLPYVFDGPHALARITAYYQQHGTTLEEHTKVRSVVTPGYTSRMTEVELRLVGVSVTARGKSQTEEVALRLAAMHAELLLDALGLPLFPKDSERQARHAAAVAGYGRWATNPLSDSTVSPNPHDALPRPLKSQVGTDDVWLSADASSQQRSRRTESEHIIATHNFLTAQSEDNIEVNPPSELLEEAYAMLREWQVHVARSRYTNLYVLFDMGSNLFRATTITPVPACFGVRGGSAMALSHEKAMQLCALHAMDTLCALGVPLCVDAVQERRYLQRRAALGQVLPNALSGVKRLRMGILPHNASNAGRKAFLDSLRAKEGASISSGNALGVPAGAASSSSAPTIPYLPSYSLEGQQIRLPPSFVDTVHAMQLRIPQDFCLYSGAEDTELSNMGNEVKICVCNYIEHCVDARISRLKESMASMGLSAPKYASPYIIGPTSPPKAEAVAFNEEEPPKDEILSTELWAAKYLRNTPPSVYVTGYASQLSVHCIAYLQLPLPNLPITAAAESKDSDPKGSGTTATVHSAGGSPASANYRADKPAYVIATGMSLKRKDAIRACYVHAASLLYALGIDVLSTFPLGVPRIRRVPNYAALEKCLGKEAVIIIPPFTLDGERNTQPLGSDAYAGACIDLDGTKGQNGADDASVRGPPRAVLHNVMKMFLEDPRHATPPKRRHAMRPNHPFMPNQRRRG</sequence>
<reference evidence="3 4" key="1">
    <citation type="journal article" date="2015" name="PLoS Pathog.">
        <title>Leptomonas seymouri: Adaptations to the Dixenous Life Cycle Analyzed by Genome Sequencing, Transcriptome Profiling and Co-infection with Leishmania donovani.</title>
        <authorList>
            <person name="Kraeva N."/>
            <person name="Butenko A."/>
            <person name="Hlavacova J."/>
            <person name="Kostygov A."/>
            <person name="Myskova J."/>
            <person name="Grybchuk D."/>
            <person name="Lestinova T."/>
            <person name="Votypka J."/>
            <person name="Volf P."/>
            <person name="Opperdoes F."/>
            <person name="Flegontov P."/>
            <person name="Lukes J."/>
            <person name="Yurchenko V."/>
        </authorList>
    </citation>
    <scope>NUCLEOTIDE SEQUENCE [LARGE SCALE GENOMIC DNA]</scope>
    <source>
        <strain evidence="3 4">ATCC 30220</strain>
    </source>
</reference>
<feature type="domain" description="REH2 DRSM" evidence="2">
    <location>
        <begin position="145"/>
        <end position="278"/>
    </location>
</feature>
<feature type="compositionally biased region" description="Basic residues" evidence="1">
    <location>
        <begin position="1199"/>
        <end position="1208"/>
    </location>
</feature>
<accession>A0A0N1PCK8</accession>
<feature type="domain" description="REH2 DRSM" evidence="2">
    <location>
        <begin position="543"/>
        <end position="646"/>
    </location>
</feature>
<protein>
    <recommendedName>
        <fullName evidence="2">REH2 DRSM domain-containing protein</fullName>
    </recommendedName>
</protein>
<dbReference type="VEuPathDB" id="TriTrypDB:Lsey_0180_0030"/>
<keyword evidence="4" id="KW-1185">Reference proteome</keyword>
<feature type="region of interest" description="Disordered" evidence="1">
    <location>
        <begin position="368"/>
        <end position="396"/>
    </location>
</feature>
<evidence type="ECO:0000259" key="2">
    <source>
        <dbReference type="Pfam" id="PF26536"/>
    </source>
</evidence>